<feature type="domain" description="Mutator-like transposase" evidence="2">
    <location>
        <begin position="92"/>
        <end position="203"/>
    </location>
</feature>
<dbReference type="Gene3D" id="3.30.420.10">
    <property type="entry name" value="Ribonuclease H-like superfamily/Ribonuclease H"/>
    <property type="match status" value="1"/>
</dbReference>
<evidence type="ECO:0000313" key="4">
    <source>
        <dbReference type="Proteomes" id="UP000826195"/>
    </source>
</evidence>
<feature type="domain" description="Mutator-like transposase" evidence="2">
    <location>
        <begin position="2"/>
        <end position="69"/>
    </location>
</feature>
<evidence type="ECO:0000256" key="1">
    <source>
        <dbReference type="SAM" id="MobiDB-lite"/>
    </source>
</evidence>
<feature type="non-terminal residue" evidence="3">
    <location>
        <position position="1"/>
    </location>
</feature>
<dbReference type="InterPro" id="IPR036397">
    <property type="entry name" value="RNaseH_sf"/>
</dbReference>
<sequence>FIDAGIGEAQINTILSALDIPIINSALLKRYGRIVGAAIEQVAEDSCQDFIRLEKQLTIDADKKQSSDTTYTDTPLVTHNSIENPNPTDPPTPTPIKASRDTAWTKRSSGHSYNSKNGYTSLIGYYSGKVISYNTRSTRCSRCEHGHPKSDHDCRENFDGSARAMEPDMSVELVTNNKLLKEENVIISVLIGDDDSSAIAAIRCKLFRTDVCPCFKSQQNNVEAAAEALSNIVPHVYGNHDKCGEWLKCHEKENNFIYKDLPKKQPLTDPKLFENLNNIFDKLSANASKLAPCGSSQSNESFNNIVINKHPKNKFYGSSESFDYRVAAAKPLVFQTLMKYVKYLHHETKTLNVYMFPTKMNYHASKVTGLHIKQNKLHLHNTCLEMAHNAFRFDALMILRHLKYYGLLSEFLSIVKGFSDTLPILKKHLPEIKKEKNGLKLTNLALKFLGDNSTDGAHNGETDVRILKEVLQAVGVKNELVKEMAETAINILEKKQTDPILEKKN</sequence>
<name>A0AAV7IDW4_COTGL</name>
<dbReference type="EMBL" id="JAHXZJ010001864">
    <property type="protein sequence ID" value="KAH0549838.1"/>
    <property type="molecule type" value="Genomic_DNA"/>
</dbReference>
<dbReference type="AlphaFoldDB" id="A0AAV7IDW4"/>
<dbReference type="InterPro" id="IPR012337">
    <property type="entry name" value="RNaseH-like_sf"/>
</dbReference>
<evidence type="ECO:0000259" key="2">
    <source>
        <dbReference type="Pfam" id="PF20700"/>
    </source>
</evidence>
<gene>
    <name evidence="3" type="ORF">KQX54_015017</name>
</gene>
<dbReference type="Proteomes" id="UP000826195">
    <property type="component" value="Unassembled WGS sequence"/>
</dbReference>
<reference evidence="3 4" key="1">
    <citation type="journal article" date="2021" name="J. Hered.">
        <title>A chromosome-level genome assembly of the parasitoid wasp, Cotesia glomerata (Hymenoptera: Braconidae).</title>
        <authorList>
            <person name="Pinto B.J."/>
            <person name="Weis J.J."/>
            <person name="Gamble T."/>
            <person name="Ode P.J."/>
            <person name="Paul R."/>
            <person name="Zaspel J.M."/>
        </authorList>
    </citation>
    <scope>NUCLEOTIDE SEQUENCE [LARGE SCALE GENOMIC DNA]</scope>
    <source>
        <strain evidence="3">CgM1</strain>
    </source>
</reference>
<dbReference type="InterPro" id="IPR049012">
    <property type="entry name" value="Mutator_transp_dom"/>
</dbReference>
<evidence type="ECO:0000313" key="3">
    <source>
        <dbReference type="EMBL" id="KAH0549838.1"/>
    </source>
</evidence>
<keyword evidence="4" id="KW-1185">Reference proteome</keyword>
<comment type="caution">
    <text evidence="3">The sequence shown here is derived from an EMBL/GenBank/DDBJ whole genome shotgun (WGS) entry which is preliminary data.</text>
</comment>
<feature type="region of interest" description="Disordered" evidence="1">
    <location>
        <begin position="62"/>
        <end position="110"/>
    </location>
</feature>
<dbReference type="GO" id="GO:0003676">
    <property type="term" value="F:nucleic acid binding"/>
    <property type="evidence" value="ECO:0007669"/>
    <property type="project" value="InterPro"/>
</dbReference>
<dbReference type="SUPFAM" id="SSF53098">
    <property type="entry name" value="Ribonuclease H-like"/>
    <property type="match status" value="1"/>
</dbReference>
<dbReference type="Pfam" id="PF20700">
    <property type="entry name" value="Mutator"/>
    <property type="match status" value="2"/>
</dbReference>
<feature type="compositionally biased region" description="Polar residues" evidence="1">
    <location>
        <begin position="67"/>
        <end position="83"/>
    </location>
</feature>
<organism evidence="3 4">
    <name type="scientific">Cotesia glomerata</name>
    <name type="common">Lepidopteran parasitic wasp</name>
    <name type="synonym">Apanteles glomeratus</name>
    <dbReference type="NCBI Taxonomy" id="32391"/>
    <lineage>
        <taxon>Eukaryota</taxon>
        <taxon>Metazoa</taxon>
        <taxon>Ecdysozoa</taxon>
        <taxon>Arthropoda</taxon>
        <taxon>Hexapoda</taxon>
        <taxon>Insecta</taxon>
        <taxon>Pterygota</taxon>
        <taxon>Neoptera</taxon>
        <taxon>Endopterygota</taxon>
        <taxon>Hymenoptera</taxon>
        <taxon>Apocrita</taxon>
        <taxon>Ichneumonoidea</taxon>
        <taxon>Braconidae</taxon>
        <taxon>Microgastrinae</taxon>
        <taxon>Cotesia</taxon>
    </lineage>
</organism>
<accession>A0AAV7IDW4</accession>
<protein>
    <recommendedName>
        <fullName evidence="2">Mutator-like transposase domain-containing protein</fullName>
    </recommendedName>
</protein>
<proteinExistence type="predicted"/>